<dbReference type="Pfam" id="PF02785">
    <property type="entry name" value="Biotin_carb_C"/>
    <property type="match status" value="1"/>
</dbReference>
<proteinExistence type="predicted"/>
<keyword evidence="4 6" id="KW-0067">ATP-binding</keyword>
<evidence type="ECO:0000256" key="1">
    <source>
        <dbReference type="ARBA" id="ARBA00001953"/>
    </source>
</evidence>
<keyword evidence="3 6" id="KW-0547">Nucleotide-binding</keyword>
<dbReference type="InterPro" id="IPR011054">
    <property type="entry name" value="Rudment_hybrid_motif"/>
</dbReference>
<comment type="caution">
    <text evidence="10">The sequence shown here is derived from an EMBL/GenBank/DDBJ whole genome shotgun (WGS) entry which is preliminary data.</text>
</comment>
<evidence type="ECO:0000256" key="4">
    <source>
        <dbReference type="ARBA" id="ARBA00022840"/>
    </source>
</evidence>
<dbReference type="InterPro" id="IPR005482">
    <property type="entry name" value="Biotin_COase_C"/>
</dbReference>
<dbReference type="Proteomes" id="UP000708576">
    <property type="component" value="Unassembled WGS sequence"/>
</dbReference>
<keyword evidence="5" id="KW-0092">Biotin</keyword>
<evidence type="ECO:0000256" key="5">
    <source>
        <dbReference type="ARBA" id="ARBA00023267"/>
    </source>
</evidence>
<evidence type="ECO:0000259" key="9">
    <source>
        <dbReference type="PROSITE" id="PS50979"/>
    </source>
</evidence>
<dbReference type="Gene3D" id="3.30.470.20">
    <property type="entry name" value="ATP-grasp fold, B domain"/>
    <property type="match status" value="1"/>
</dbReference>
<evidence type="ECO:0000256" key="2">
    <source>
        <dbReference type="ARBA" id="ARBA00022598"/>
    </source>
</evidence>
<dbReference type="PROSITE" id="PS50979">
    <property type="entry name" value="BC"/>
    <property type="match status" value="1"/>
</dbReference>
<dbReference type="PANTHER" id="PTHR18866:SF33">
    <property type="entry name" value="METHYLCROTONOYL-COA CARBOXYLASE SUBUNIT ALPHA, MITOCHONDRIAL-RELATED"/>
    <property type="match status" value="1"/>
</dbReference>
<dbReference type="InterPro" id="IPR011761">
    <property type="entry name" value="ATP-grasp"/>
</dbReference>
<dbReference type="InterPro" id="IPR005481">
    <property type="entry name" value="BC-like_N"/>
</dbReference>
<dbReference type="Gene3D" id="2.40.50.100">
    <property type="match status" value="1"/>
</dbReference>
<name>A0ABS5JZY6_9BACT</name>
<dbReference type="SUPFAM" id="SSF52440">
    <property type="entry name" value="PreATP-grasp domain"/>
    <property type="match status" value="1"/>
</dbReference>
<dbReference type="InterPro" id="IPR011764">
    <property type="entry name" value="Biotin_carboxylation_dom"/>
</dbReference>
<organism evidence="10 11">
    <name type="scientific">Carboxylicivirga linearis</name>
    <dbReference type="NCBI Taxonomy" id="1628157"/>
    <lineage>
        <taxon>Bacteria</taxon>
        <taxon>Pseudomonadati</taxon>
        <taxon>Bacteroidota</taxon>
        <taxon>Bacteroidia</taxon>
        <taxon>Marinilabiliales</taxon>
        <taxon>Marinilabiliaceae</taxon>
        <taxon>Carboxylicivirga</taxon>
    </lineage>
</organism>
<dbReference type="Pfam" id="PF00289">
    <property type="entry name" value="Biotin_carb_N"/>
    <property type="match status" value="1"/>
</dbReference>
<dbReference type="RefSeq" id="WP_212218371.1">
    <property type="nucleotide sequence ID" value="NZ_JAGUCO010000023.1"/>
</dbReference>
<dbReference type="CDD" id="cd06850">
    <property type="entry name" value="biotinyl_domain"/>
    <property type="match status" value="1"/>
</dbReference>
<reference evidence="10 11" key="1">
    <citation type="journal article" date="2015" name="Int. J. Syst. Evol. Microbiol.">
        <title>Carboxylicivirga linearis sp. nov., isolated from a sea cucumber culture pond.</title>
        <authorList>
            <person name="Wang F.Q."/>
            <person name="Zhou Y.X."/>
            <person name="Lin X.Z."/>
            <person name="Chen G.J."/>
            <person name="Du Z.J."/>
        </authorList>
    </citation>
    <scope>NUCLEOTIDE SEQUENCE [LARGE SCALE GENOMIC DNA]</scope>
    <source>
        <strain evidence="10 11">FB218</strain>
    </source>
</reference>
<evidence type="ECO:0000256" key="3">
    <source>
        <dbReference type="ARBA" id="ARBA00022741"/>
    </source>
</evidence>
<feature type="domain" description="Lipoyl-binding" evidence="7">
    <location>
        <begin position="569"/>
        <end position="648"/>
    </location>
</feature>
<dbReference type="PROSITE" id="PS50968">
    <property type="entry name" value="BIOTINYL_LIPOYL"/>
    <property type="match status" value="1"/>
</dbReference>
<dbReference type="InterPro" id="IPR000089">
    <property type="entry name" value="Biotin_lipoyl"/>
</dbReference>
<dbReference type="Pfam" id="PF00364">
    <property type="entry name" value="Biotin_lipoyl"/>
    <property type="match status" value="1"/>
</dbReference>
<dbReference type="InterPro" id="IPR016185">
    <property type="entry name" value="PreATP-grasp_dom_sf"/>
</dbReference>
<dbReference type="InterPro" id="IPR011053">
    <property type="entry name" value="Single_hybrid_motif"/>
</dbReference>
<accession>A0ABS5JZY6</accession>
<dbReference type="PROSITE" id="PS50975">
    <property type="entry name" value="ATP_GRASP"/>
    <property type="match status" value="1"/>
</dbReference>
<evidence type="ECO:0000256" key="6">
    <source>
        <dbReference type="PROSITE-ProRule" id="PRU00409"/>
    </source>
</evidence>
<protein>
    <submittedName>
        <fullName evidence="10">Biotin/lipoyl-binding protein</fullName>
    </submittedName>
</protein>
<keyword evidence="11" id="KW-1185">Reference proteome</keyword>
<dbReference type="SUPFAM" id="SSF51246">
    <property type="entry name" value="Rudiment single hybrid motif"/>
    <property type="match status" value="1"/>
</dbReference>
<dbReference type="InterPro" id="IPR005479">
    <property type="entry name" value="CPAse_ATP-bd"/>
</dbReference>
<evidence type="ECO:0000259" key="8">
    <source>
        <dbReference type="PROSITE" id="PS50975"/>
    </source>
</evidence>
<evidence type="ECO:0000259" key="7">
    <source>
        <dbReference type="PROSITE" id="PS50968"/>
    </source>
</evidence>
<dbReference type="SUPFAM" id="SSF51230">
    <property type="entry name" value="Single hybrid motif"/>
    <property type="match status" value="1"/>
</dbReference>
<dbReference type="InterPro" id="IPR050856">
    <property type="entry name" value="Biotin_carboxylase_complex"/>
</dbReference>
<dbReference type="InterPro" id="IPR001882">
    <property type="entry name" value="Biotin_BS"/>
</dbReference>
<comment type="cofactor">
    <cofactor evidence="1">
        <name>biotin</name>
        <dbReference type="ChEBI" id="CHEBI:57586"/>
    </cofactor>
</comment>
<gene>
    <name evidence="10" type="ORF">KEM10_19445</name>
</gene>
<dbReference type="SMART" id="SM00878">
    <property type="entry name" value="Biotin_carb_C"/>
    <property type="match status" value="1"/>
</dbReference>
<dbReference type="PROSITE" id="PS00867">
    <property type="entry name" value="CPSASE_2"/>
    <property type="match status" value="1"/>
</dbReference>
<feature type="domain" description="ATP-grasp" evidence="8">
    <location>
        <begin position="125"/>
        <end position="319"/>
    </location>
</feature>
<dbReference type="PROSITE" id="PS00188">
    <property type="entry name" value="BIOTIN"/>
    <property type="match status" value="1"/>
</dbReference>
<keyword evidence="2" id="KW-0436">Ligase</keyword>
<sequence>MGRGSKITKVLIPNRGEIAVRIIRAAHDLGIKTVVTLTELEQDTIPAEISDEVHFFDGTSLAETYLNIPLIIDLAKKYNADSIHPGYGFLAENENLAIACSNAEITFIGPSAENLQQMGDKQTARTIARKSNVPITQSWEGSVESILKQVDQMQFPVLIKAAMGGGGKGMAICHNAETLKNQLPSVARQAKSFFGDDRVYVESYIESPRHIEVQVLADDFGNTVHLFERECSIQRRFQKIIEEAPAPNLSDEKRNEITSDAIRLCKSIGYKSAGTLEFLLDNKGKHYFLEMNTRIQVEHCVTEEITNIDLVKWQFKIAAGESLSLSQDLVSINGHAIQARIYAEDPEKDFAPSPGIITNLILPQNDELRMEMAFDQPTTIHPQFDPMIAKFIVHQANRNMAIEKLSEKLGETAIDGIKTNLSFLQNTLNHKTFIAGKVHTHFCQTENDLLLAKDQTTIELSKVAYSLIRFYSSNDIDGYWRLFPHINFSYNNQNYLARYRKQNNEIHLTINHQEYIISEVKLTKQSISFFHNEQALKAFYFENNEIYKIIINNQEHIITASDILPEYQPNEEKNNQINGSTLYAPLPGQVAKILVKEGQRVKEGDVLVILEAMKMENRLSAWKDTLIEQIHVQSGDQVKSNQLLITTN</sequence>
<evidence type="ECO:0000313" key="10">
    <source>
        <dbReference type="EMBL" id="MBS2100470.1"/>
    </source>
</evidence>
<dbReference type="PROSITE" id="PS00866">
    <property type="entry name" value="CPSASE_1"/>
    <property type="match status" value="1"/>
</dbReference>
<dbReference type="SUPFAM" id="SSF56059">
    <property type="entry name" value="Glutathione synthetase ATP-binding domain-like"/>
    <property type="match status" value="1"/>
</dbReference>
<dbReference type="Pfam" id="PF02786">
    <property type="entry name" value="CPSase_L_D2"/>
    <property type="match status" value="1"/>
</dbReference>
<feature type="domain" description="Biotin carboxylation" evidence="9">
    <location>
        <begin position="6"/>
        <end position="448"/>
    </location>
</feature>
<evidence type="ECO:0000313" key="11">
    <source>
        <dbReference type="Proteomes" id="UP000708576"/>
    </source>
</evidence>
<dbReference type="PANTHER" id="PTHR18866">
    <property type="entry name" value="CARBOXYLASE:PYRUVATE/ACETYL-COA/PROPIONYL-COA CARBOXYLASE"/>
    <property type="match status" value="1"/>
</dbReference>
<dbReference type="EMBL" id="JAGUCO010000023">
    <property type="protein sequence ID" value="MBS2100470.1"/>
    <property type="molecule type" value="Genomic_DNA"/>
</dbReference>